<dbReference type="PANTHER" id="PTHR42760:SF133">
    <property type="entry name" value="3-OXOACYL-[ACYL-CARRIER-PROTEIN] REDUCTASE"/>
    <property type="match status" value="1"/>
</dbReference>
<dbReference type="Gene3D" id="3.40.50.720">
    <property type="entry name" value="NAD(P)-binding Rossmann-like Domain"/>
    <property type="match status" value="1"/>
</dbReference>
<evidence type="ECO:0000313" key="4">
    <source>
        <dbReference type="EMBL" id="MDN3427678.1"/>
    </source>
</evidence>
<proteinExistence type="inferred from homology"/>
<accession>A0ABT7ZLF1</accession>
<dbReference type="InterPro" id="IPR057326">
    <property type="entry name" value="KR_dom"/>
</dbReference>
<dbReference type="Pfam" id="PF13561">
    <property type="entry name" value="adh_short_C2"/>
    <property type="match status" value="1"/>
</dbReference>
<evidence type="ECO:0000313" key="5">
    <source>
        <dbReference type="Proteomes" id="UP001225873"/>
    </source>
</evidence>
<organism evidence="4 5">
    <name type="scientific">Planococcus notacanthi</name>
    <dbReference type="NCBI Taxonomy" id="3035188"/>
    <lineage>
        <taxon>Bacteria</taxon>
        <taxon>Bacillati</taxon>
        <taxon>Bacillota</taxon>
        <taxon>Bacilli</taxon>
        <taxon>Bacillales</taxon>
        <taxon>Caryophanaceae</taxon>
        <taxon>Planococcus</taxon>
    </lineage>
</organism>
<dbReference type="Proteomes" id="UP001225873">
    <property type="component" value="Unassembled WGS sequence"/>
</dbReference>
<feature type="domain" description="Ketoreductase" evidence="3">
    <location>
        <begin position="14"/>
        <end position="193"/>
    </location>
</feature>
<dbReference type="PRINTS" id="PR00080">
    <property type="entry name" value="SDRFAMILY"/>
</dbReference>
<evidence type="ECO:0000256" key="1">
    <source>
        <dbReference type="ARBA" id="ARBA00006484"/>
    </source>
</evidence>
<protein>
    <submittedName>
        <fullName evidence="4">Glucose 1-dehydrogenase</fullName>
        <ecNumber evidence="4">1.1.1.47</ecNumber>
    </submittedName>
</protein>
<evidence type="ECO:0000256" key="2">
    <source>
        <dbReference type="ARBA" id="ARBA00023002"/>
    </source>
</evidence>
<dbReference type="NCBIfam" id="NF005559">
    <property type="entry name" value="PRK07231.1"/>
    <property type="match status" value="1"/>
</dbReference>
<dbReference type="PRINTS" id="PR00081">
    <property type="entry name" value="GDHRDH"/>
</dbReference>
<keyword evidence="5" id="KW-1185">Reference proteome</keyword>
<dbReference type="EMBL" id="JASDCQ010000002">
    <property type="protein sequence ID" value="MDN3427678.1"/>
    <property type="molecule type" value="Genomic_DNA"/>
</dbReference>
<reference evidence="4 5" key="1">
    <citation type="submission" date="2023-03" db="EMBL/GenBank/DDBJ databases">
        <authorList>
            <person name="Uniacke-Lowe S."/>
            <person name="Ross P."/>
            <person name="Hill C."/>
        </authorList>
    </citation>
    <scope>NUCLEOTIDE SEQUENCE [LARGE SCALE GENOMIC DNA]</scope>
    <source>
        <strain evidence="4 5">APC 4016</strain>
    </source>
</reference>
<sequence>MENYTYPTFDLTGKKALVTGGSKGIGLAIAAGLAHAGAEVLITGRNEAALREAAEGIKKQGHQIYWKSSDVTLKTEVEKLFEYIDQEFGQIDILVNNAGMNIRKPLVEVEEEDWDKVMGTNLKGIFLVGQQAAKRMIDQKSGRIINISSILGKIGSPLQTSYAASKGGIDQLTKVWAAELAEHDITVNSLAPAYIITPMTEPFLQDEERFEKIINRTMMKRMGRADEMIGPALFFASDASTYVTGQVLYIDGGWTAN</sequence>
<dbReference type="SUPFAM" id="SSF51735">
    <property type="entry name" value="NAD(P)-binding Rossmann-fold domains"/>
    <property type="match status" value="1"/>
</dbReference>
<dbReference type="GO" id="GO:0047936">
    <property type="term" value="F:glucose 1-dehydrogenase [NAD(P)+] activity"/>
    <property type="evidence" value="ECO:0007669"/>
    <property type="project" value="UniProtKB-EC"/>
</dbReference>
<dbReference type="SMART" id="SM00822">
    <property type="entry name" value="PKS_KR"/>
    <property type="match status" value="1"/>
</dbReference>
<dbReference type="InterPro" id="IPR002347">
    <property type="entry name" value="SDR_fam"/>
</dbReference>
<dbReference type="RefSeq" id="WP_290214918.1">
    <property type="nucleotide sequence ID" value="NZ_JASDCQ010000002.1"/>
</dbReference>
<dbReference type="PANTHER" id="PTHR42760">
    <property type="entry name" value="SHORT-CHAIN DEHYDROGENASES/REDUCTASES FAMILY MEMBER"/>
    <property type="match status" value="1"/>
</dbReference>
<dbReference type="InterPro" id="IPR036291">
    <property type="entry name" value="NAD(P)-bd_dom_sf"/>
</dbReference>
<dbReference type="PROSITE" id="PS00061">
    <property type="entry name" value="ADH_SHORT"/>
    <property type="match status" value="1"/>
</dbReference>
<dbReference type="EC" id="1.1.1.47" evidence="4"/>
<comment type="similarity">
    <text evidence="1">Belongs to the short-chain dehydrogenases/reductases (SDR) family.</text>
</comment>
<evidence type="ECO:0000259" key="3">
    <source>
        <dbReference type="SMART" id="SM00822"/>
    </source>
</evidence>
<name>A0ABT7ZLF1_9BACL</name>
<keyword evidence="2 4" id="KW-0560">Oxidoreductase</keyword>
<dbReference type="InterPro" id="IPR020904">
    <property type="entry name" value="Sc_DH/Rdtase_CS"/>
</dbReference>
<gene>
    <name evidence="4" type="ORF">QMA01_10255</name>
</gene>
<comment type="caution">
    <text evidence="4">The sequence shown here is derived from an EMBL/GenBank/DDBJ whole genome shotgun (WGS) entry which is preliminary data.</text>
</comment>